<sequence>MKKRTKKWGSLLLVALVVLASLALGDESLLNGLTALGMTRQSVRSLQALLGSSQASYEPAKKSDYYILDDKGPLFSQEDLKPGQDWQTFSPLDSLNRVGPANALIGPASKPREKRGDISKVYPTGWQQKKYDFVDGGALYNRCHLIAHQLTGENDNWLNLMTGTRSFNKYGMLPLENIVAAYIRDTGGQVRYRVTPVFKDQELLARGVIMEAASVDDGGKAVSFRAFVPNQEPGVALDYRTGRNHRAQ</sequence>
<reference evidence="2 3" key="1">
    <citation type="submission" date="2019-02" db="EMBL/GenBank/DDBJ databases">
        <authorList>
            <consortium name="Pathogen Informatics"/>
        </authorList>
    </citation>
    <scope>NUCLEOTIDE SEQUENCE [LARGE SCALE GENOMIC DNA]</scope>
    <source>
        <strain evidence="2 3">3012STDY7089603</strain>
    </source>
</reference>
<dbReference type="InterPro" id="IPR044929">
    <property type="entry name" value="DNA/RNA_non-sp_Endonuclease_sf"/>
</dbReference>
<dbReference type="RefSeq" id="WP_131748416.1">
    <property type="nucleotide sequence ID" value="NZ_CAACYI010000001.1"/>
</dbReference>
<evidence type="ECO:0000313" key="3">
    <source>
        <dbReference type="Proteomes" id="UP000377798"/>
    </source>
</evidence>
<keyword evidence="3" id="KW-1185">Reference proteome</keyword>
<dbReference type="Gene3D" id="3.40.570.10">
    <property type="entry name" value="Extracellular Endonuclease, subunit A"/>
    <property type="match status" value="1"/>
</dbReference>
<organism evidence="2 3">
    <name type="scientific">Urinicoccus massiliensis</name>
    <dbReference type="NCBI Taxonomy" id="1723382"/>
    <lineage>
        <taxon>Bacteria</taxon>
        <taxon>Bacillati</taxon>
        <taxon>Bacillota</taxon>
        <taxon>Tissierellia</taxon>
        <taxon>Tissierellales</taxon>
        <taxon>Peptoniphilaceae</taxon>
        <taxon>Urinicoccus</taxon>
    </lineage>
</organism>
<dbReference type="InterPro" id="IPR044927">
    <property type="entry name" value="Endonuclea_NS_2"/>
</dbReference>
<evidence type="ECO:0000259" key="1">
    <source>
        <dbReference type="Pfam" id="PF13930"/>
    </source>
</evidence>
<feature type="domain" description="Type VII secretion system protein EssD-like" evidence="1">
    <location>
        <begin position="87"/>
        <end position="214"/>
    </location>
</feature>
<accession>A0A8H2M6Y9</accession>
<evidence type="ECO:0000313" key="2">
    <source>
        <dbReference type="EMBL" id="VFB15966.1"/>
    </source>
</evidence>
<protein>
    <recommendedName>
        <fullName evidence="1">Type VII secretion system protein EssD-like domain-containing protein</fullName>
    </recommendedName>
</protein>
<dbReference type="Pfam" id="PF13930">
    <property type="entry name" value="Endonuclea_NS_2"/>
    <property type="match status" value="1"/>
</dbReference>
<dbReference type="EMBL" id="CAACYI010000001">
    <property type="protein sequence ID" value="VFB15966.1"/>
    <property type="molecule type" value="Genomic_DNA"/>
</dbReference>
<dbReference type="AlphaFoldDB" id="A0A8H2M6Y9"/>
<proteinExistence type="predicted"/>
<name>A0A8H2M6Y9_9FIRM</name>
<comment type="caution">
    <text evidence="2">The sequence shown here is derived from an EMBL/GenBank/DDBJ whole genome shotgun (WGS) entry which is preliminary data.</text>
</comment>
<gene>
    <name evidence="2" type="ORF">NCTC13150_00475</name>
</gene>
<dbReference type="Proteomes" id="UP000377798">
    <property type="component" value="Unassembled WGS sequence"/>
</dbReference>